<proteinExistence type="predicted"/>
<protein>
    <submittedName>
        <fullName evidence="1">Uncharacterized protein</fullName>
    </submittedName>
</protein>
<comment type="caution">
    <text evidence="1">The sequence shown here is derived from an EMBL/GenBank/DDBJ whole genome shotgun (WGS) entry which is preliminary data.</text>
</comment>
<reference evidence="1" key="2">
    <citation type="submission" date="2020-06" db="EMBL/GenBank/DDBJ databases">
        <title>Helianthus annuus Genome sequencing and assembly Release 2.</title>
        <authorList>
            <person name="Gouzy J."/>
            <person name="Langlade N."/>
            <person name="Munos S."/>
        </authorList>
    </citation>
    <scope>NUCLEOTIDE SEQUENCE</scope>
    <source>
        <tissue evidence="1">Leaves</tissue>
    </source>
</reference>
<dbReference type="Proteomes" id="UP000215914">
    <property type="component" value="Unassembled WGS sequence"/>
</dbReference>
<organism evidence="1 2">
    <name type="scientific">Helianthus annuus</name>
    <name type="common">Common sunflower</name>
    <dbReference type="NCBI Taxonomy" id="4232"/>
    <lineage>
        <taxon>Eukaryota</taxon>
        <taxon>Viridiplantae</taxon>
        <taxon>Streptophyta</taxon>
        <taxon>Embryophyta</taxon>
        <taxon>Tracheophyta</taxon>
        <taxon>Spermatophyta</taxon>
        <taxon>Magnoliopsida</taxon>
        <taxon>eudicotyledons</taxon>
        <taxon>Gunneridae</taxon>
        <taxon>Pentapetalae</taxon>
        <taxon>asterids</taxon>
        <taxon>campanulids</taxon>
        <taxon>Asterales</taxon>
        <taxon>Asteraceae</taxon>
        <taxon>Asteroideae</taxon>
        <taxon>Heliantheae alliance</taxon>
        <taxon>Heliantheae</taxon>
        <taxon>Helianthus</taxon>
    </lineage>
</organism>
<keyword evidence="2" id="KW-1185">Reference proteome</keyword>
<name>A0A9K3DNI7_HELAN</name>
<dbReference type="AlphaFoldDB" id="A0A9K3DNI7"/>
<evidence type="ECO:0000313" key="2">
    <source>
        <dbReference type="Proteomes" id="UP000215914"/>
    </source>
</evidence>
<accession>A0A9K3DNI7</accession>
<sequence>MFHRKTKHSIKKNNSVMRIIVMEMLVSIRSIRKVAMEMMVALLMQFRNFLLQPSNICFRNSNLLQLRSRTCWSPNLR</sequence>
<dbReference type="EMBL" id="MNCJ02000331">
    <property type="protein sequence ID" value="KAF5757924.1"/>
    <property type="molecule type" value="Genomic_DNA"/>
</dbReference>
<dbReference type="Gramene" id="mRNA:HanXRQr2_Chr16g0723451">
    <property type="protein sequence ID" value="mRNA:HanXRQr2_Chr16g0723451"/>
    <property type="gene ID" value="HanXRQr2_Chr16g0723451"/>
</dbReference>
<reference evidence="1" key="1">
    <citation type="journal article" date="2017" name="Nature">
        <title>The sunflower genome provides insights into oil metabolism, flowering and Asterid evolution.</title>
        <authorList>
            <person name="Badouin H."/>
            <person name="Gouzy J."/>
            <person name="Grassa C.J."/>
            <person name="Murat F."/>
            <person name="Staton S.E."/>
            <person name="Cottret L."/>
            <person name="Lelandais-Briere C."/>
            <person name="Owens G.L."/>
            <person name="Carrere S."/>
            <person name="Mayjonade B."/>
            <person name="Legrand L."/>
            <person name="Gill N."/>
            <person name="Kane N.C."/>
            <person name="Bowers J.E."/>
            <person name="Hubner S."/>
            <person name="Bellec A."/>
            <person name="Berard A."/>
            <person name="Berges H."/>
            <person name="Blanchet N."/>
            <person name="Boniface M.C."/>
            <person name="Brunel D."/>
            <person name="Catrice O."/>
            <person name="Chaidir N."/>
            <person name="Claudel C."/>
            <person name="Donnadieu C."/>
            <person name="Faraut T."/>
            <person name="Fievet G."/>
            <person name="Helmstetter N."/>
            <person name="King M."/>
            <person name="Knapp S.J."/>
            <person name="Lai Z."/>
            <person name="Le Paslier M.C."/>
            <person name="Lippi Y."/>
            <person name="Lorenzon L."/>
            <person name="Mandel J.R."/>
            <person name="Marage G."/>
            <person name="Marchand G."/>
            <person name="Marquand E."/>
            <person name="Bret-Mestries E."/>
            <person name="Morien E."/>
            <person name="Nambeesan S."/>
            <person name="Nguyen T."/>
            <person name="Pegot-Espagnet P."/>
            <person name="Pouilly N."/>
            <person name="Raftis F."/>
            <person name="Sallet E."/>
            <person name="Schiex T."/>
            <person name="Thomas J."/>
            <person name="Vandecasteele C."/>
            <person name="Vares D."/>
            <person name="Vear F."/>
            <person name="Vautrin S."/>
            <person name="Crespi M."/>
            <person name="Mangin B."/>
            <person name="Burke J.M."/>
            <person name="Salse J."/>
            <person name="Munos S."/>
            <person name="Vincourt P."/>
            <person name="Rieseberg L.H."/>
            <person name="Langlade N.B."/>
        </authorList>
    </citation>
    <scope>NUCLEOTIDE SEQUENCE</scope>
    <source>
        <tissue evidence="1">Leaves</tissue>
    </source>
</reference>
<gene>
    <name evidence="1" type="ORF">HanXRQr2_Chr16g0723451</name>
</gene>
<evidence type="ECO:0000313" key="1">
    <source>
        <dbReference type="EMBL" id="KAF5757924.1"/>
    </source>
</evidence>